<dbReference type="SUPFAM" id="SSF52980">
    <property type="entry name" value="Restriction endonuclease-like"/>
    <property type="match status" value="1"/>
</dbReference>
<dbReference type="InterPro" id="IPR011604">
    <property type="entry name" value="PDDEXK-like_dom_sf"/>
</dbReference>
<gene>
    <name evidence="1" type="ORF">LCGC14_1212620</name>
</gene>
<comment type="caution">
    <text evidence="1">The sequence shown here is derived from an EMBL/GenBank/DDBJ whole genome shotgun (WGS) entry which is preliminary data.</text>
</comment>
<feature type="non-terminal residue" evidence="1">
    <location>
        <position position="310"/>
    </location>
</feature>
<accession>A0A0F9LHT5</accession>
<dbReference type="Gene3D" id="3.90.320.10">
    <property type="match status" value="1"/>
</dbReference>
<evidence type="ECO:0008006" key="2">
    <source>
        <dbReference type="Google" id="ProtNLM"/>
    </source>
</evidence>
<dbReference type="EMBL" id="LAZR01006321">
    <property type="protein sequence ID" value="KKM93028.1"/>
    <property type="molecule type" value="Genomic_DNA"/>
</dbReference>
<protein>
    <recommendedName>
        <fullName evidence="2">PD-(D/E)XK endonuclease-like domain-containing protein</fullName>
    </recommendedName>
</protein>
<sequence>MTDQIYVSKEVVAVSELVDTYKRWENYTTKGNRNYKFYHPSEFGKCLRRQQYKHYAEIGLIEAQEIELESKTLRLFDKGHNMHGRWTSYFDNIGGVLRGRWRCANIACFLFNDDGDLKCLNKKEIITTFNEGKVRIYGKGERRGIFKPDKCLCGCEKFQYLEGQVFDEELHIKGNVDMILDCSNLKENRFSGVRTSFDPRFLPKDGQTIVGDFKTINLSQWEWQLEKKGPHKAYMIQMMIYIYLLDCSYGILMYENKNNSEIKWYKIERNDKWWEIIKWQAKAMVDMVKEKQLPPPRYETKTNFECRKGC</sequence>
<dbReference type="InterPro" id="IPR011335">
    <property type="entry name" value="Restrct_endonuc-II-like"/>
</dbReference>
<organism evidence="1">
    <name type="scientific">marine sediment metagenome</name>
    <dbReference type="NCBI Taxonomy" id="412755"/>
    <lineage>
        <taxon>unclassified sequences</taxon>
        <taxon>metagenomes</taxon>
        <taxon>ecological metagenomes</taxon>
    </lineage>
</organism>
<proteinExistence type="predicted"/>
<dbReference type="AlphaFoldDB" id="A0A0F9LHT5"/>
<evidence type="ECO:0000313" key="1">
    <source>
        <dbReference type="EMBL" id="KKM93028.1"/>
    </source>
</evidence>
<name>A0A0F9LHT5_9ZZZZ</name>
<reference evidence="1" key="1">
    <citation type="journal article" date="2015" name="Nature">
        <title>Complex archaea that bridge the gap between prokaryotes and eukaryotes.</title>
        <authorList>
            <person name="Spang A."/>
            <person name="Saw J.H."/>
            <person name="Jorgensen S.L."/>
            <person name="Zaremba-Niedzwiedzka K."/>
            <person name="Martijn J."/>
            <person name="Lind A.E."/>
            <person name="van Eijk R."/>
            <person name="Schleper C."/>
            <person name="Guy L."/>
            <person name="Ettema T.J."/>
        </authorList>
    </citation>
    <scope>NUCLEOTIDE SEQUENCE</scope>
</reference>